<evidence type="ECO:0000256" key="4">
    <source>
        <dbReference type="PROSITE-ProRule" id="PRU01024"/>
    </source>
</evidence>
<dbReference type="InterPro" id="IPR029063">
    <property type="entry name" value="SAM-dependent_MTases_sf"/>
</dbReference>
<dbReference type="PROSITE" id="PS01230">
    <property type="entry name" value="TRMA_1"/>
    <property type="match status" value="1"/>
</dbReference>
<dbReference type="Gene3D" id="3.40.50.150">
    <property type="entry name" value="Vaccinia Virus protein VP39"/>
    <property type="match status" value="1"/>
</dbReference>
<dbReference type="AlphaFoldDB" id="A0A1C3NY63"/>
<keyword evidence="7" id="KW-1185">Reference proteome</keyword>
<feature type="binding site" evidence="4">
    <location>
        <position position="40"/>
    </location>
    <ligand>
        <name>S-adenosyl-L-methionine</name>
        <dbReference type="ChEBI" id="CHEBI:59789"/>
    </ligand>
</feature>
<dbReference type="Proteomes" id="UP000199013">
    <property type="component" value="Unassembled WGS sequence"/>
</dbReference>
<dbReference type="InterPro" id="IPR030391">
    <property type="entry name" value="MeTrfase_TrmA_CS"/>
</dbReference>
<protein>
    <submittedName>
        <fullName evidence="6">TRAM domain-containing protein</fullName>
    </submittedName>
</protein>
<keyword evidence="3 4" id="KW-0949">S-adenosyl-L-methionine</keyword>
<dbReference type="SUPFAM" id="SSF53335">
    <property type="entry name" value="S-adenosyl-L-methionine-dependent methyltransferases"/>
    <property type="match status" value="1"/>
</dbReference>
<evidence type="ECO:0000256" key="1">
    <source>
        <dbReference type="ARBA" id="ARBA00022603"/>
    </source>
</evidence>
<feature type="active site" evidence="5">
    <location>
        <position position="67"/>
    </location>
</feature>
<dbReference type="InterPro" id="IPR010280">
    <property type="entry name" value="U5_MeTrfase_fam"/>
</dbReference>
<evidence type="ECO:0000256" key="3">
    <source>
        <dbReference type="ARBA" id="ARBA00022691"/>
    </source>
</evidence>
<organism evidence="6 7">
    <name type="scientific">Candidatus Protofrankia californiensis</name>
    <dbReference type="NCBI Taxonomy" id="1839754"/>
    <lineage>
        <taxon>Bacteria</taxon>
        <taxon>Bacillati</taxon>
        <taxon>Actinomycetota</taxon>
        <taxon>Actinomycetes</taxon>
        <taxon>Frankiales</taxon>
        <taxon>Frankiaceae</taxon>
        <taxon>Protofrankia</taxon>
    </lineage>
</organism>
<sequence>MASAARSLADLPQVSLRGVRVSPGSLRGLAATGADVAVLDPPRAGAGRAVMQALLALGPRAVAYVSCDPASLARDLAVAAAQGYSLVTLRAFDLFPMTAHVECVAILVNTPGGERGTHAPA</sequence>
<gene>
    <name evidence="6" type="ORF">FDG2_2699</name>
</gene>
<reference evidence="7" key="1">
    <citation type="submission" date="2016-02" db="EMBL/GenBank/DDBJ databases">
        <authorList>
            <person name="Wibberg D."/>
        </authorList>
    </citation>
    <scope>NUCLEOTIDE SEQUENCE [LARGE SCALE GENOMIC DNA]</scope>
</reference>
<keyword evidence="1 4" id="KW-0489">Methyltransferase</keyword>
<evidence type="ECO:0000256" key="5">
    <source>
        <dbReference type="PROSITE-ProRule" id="PRU10015"/>
    </source>
</evidence>
<dbReference type="InterPro" id="IPR030390">
    <property type="entry name" value="MeTrfase_TrmA_AS"/>
</dbReference>
<comment type="caution">
    <text evidence="4">Lacks conserved residue(s) required for the propagation of feature annotation.</text>
</comment>
<keyword evidence="2 4" id="KW-0808">Transferase</keyword>
<comment type="similarity">
    <text evidence="4">Belongs to the class I-like SAM-binding methyltransferase superfamily. RNA M5U methyltransferase family.</text>
</comment>
<evidence type="ECO:0000313" key="7">
    <source>
        <dbReference type="Proteomes" id="UP000199013"/>
    </source>
</evidence>
<dbReference type="PANTHER" id="PTHR11061">
    <property type="entry name" value="RNA M5U METHYLTRANSFERASE"/>
    <property type="match status" value="1"/>
</dbReference>
<dbReference type="GO" id="GO:0070475">
    <property type="term" value="P:rRNA base methylation"/>
    <property type="evidence" value="ECO:0007669"/>
    <property type="project" value="TreeGrafter"/>
</dbReference>
<name>A0A1C3NY63_9ACTN</name>
<dbReference type="GO" id="GO:0070041">
    <property type="term" value="F:rRNA (uridine-C5-)-methyltransferase activity"/>
    <property type="evidence" value="ECO:0007669"/>
    <property type="project" value="TreeGrafter"/>
</dbReference>
<evidence type="ECO:0000313" key="6">
    <source>
        <dbReference type="EMBL" id="SBW22480.1"/>
    </source>
</evidence>
<dbReference type="PROSITE" id="PS51687">
    <property type="entry name" value="SAM_MT_RNA_M5U"/>
    <property type="match status" value="1"/>
</dbReference>
<dbReference type="Pfam" id="PF05958">
    <property type="entry name" value="tRNA_U5-meth_tr"/>
    <property type="match status" value="1"/>
</dbReference>
<dbReference type="PROSITE" id="PS01231">
    <property type="entry name" value="TRMA_2"/>
    <property type="match status" value="1"/>
</dbReference>
<dbReference type="PANTHER" id="PTHR11061:SF30">
    <property type="entry name" value="TRNA (URACIL(54)-C(5))-METHYLTRANSFERASE"/>
    <property type="match status" value="1"/>
</dbReference>
<evidence type="ECO:0000256" key="2">
    <source>
        <dbReference type="ARBA" id="ARBA00022679"/>
    </source>
</evidence>
<feature type="active site" description="Nucleophile" evidence="4">
    <location>
        <position position="67"/>
    </location>
</feature>
<proteinExistence type="inferred from homology"/>
<accession>A0A1C3NY63</accession>
<dbReference type="EMBL" id="FLUV01001145">
    <property type="protein sequence ID" value="SBW22480.1"/>
    <property type="molecule type" value="Genomic_DNA"/>
</dbReference>